<dbReference type="InterPro" id="IPR011251">
    <property type="entry name" value="Luciferase-like_dom"/>
</dbReference>
<proteinExistence type="predicted"/>
<organism evidence="2 3">
    <name type="scientific">Amycolatopsis alba DSM 44262</name>
    <dbReference type="NCBI Taxonomy" id="1125972"/>
    <lineage>
        <taxon>Bacteria</taxon>
        <taxon>Bacillati</taxon>
        <taxon>Actinomycetota</taxon>
        <taxon>Actinomycetes</taxon>
        <taxon>Pseudonocardiales</taxon>
        <taxon>Pseudonocardiaceae</taxon>
        <taxon>Amycolatopsis</taxon>
    </lineage>
</organism>
<dbReference type="Proteomes" id="UP000215563">
    <property type="component" value="Unassembled WGS sequence"/>
</dbReference>
<dbReference type="EMBL" id="NMQU01000076">
    <property type="protein sequence ID" value="OXM47388.1"/>
    <property type="molecule type" value="Genomic_DNA"/>
</dbReference>
<dbReference type="Gene3D" id="3.20.20.30">
    <property type="entry name" value="Luciferase-like domain"/>
    <property type="match status" value="1"/>
</dbReference>
<sequence>MANRVQVEYLDLATVADDLGFSSVWVSEVFSSDAVSIVSWIAARTRRVDVGTAVMQIPARAPVVHGCSSSVRSMGTRTGPWRSRPECSCCSRSRSCVRTVVEQELGHRAGGRLRHRMTARRSGVTPGV</sequence>
<name>A0A229RL37_AMYAL</name>
<evidence type="ECO:0000313" key="3">
    <source>
        <dbReference type="Proteomes" id="UP000215563"/>
    </source>
</evidence>
<evidence type="ECO:0000313" key="2">
    <source>
        <dbReference type="EMBL" id="OXM47388.1"/>
    </source>
</evidence>
<dbReference type="GO" id="GO:0016705">
    <property type="term" value="F:oxidoreductase activity, acting on paired donors, with incorporation or reduction of molecular oxygen"/>
    <property type="evidence" value="ECO:0007669"/>
    <property type="project" value="InterPro"/>
</dbReference>
<feature type="domain" description="Luciferase-like" evidence="1">
    <location>
        <begin position="9"/>
        <end position="64"/>
    </location>
</feature>
<dbReference type="InterPro" id="IPR036661">
    <property type="entry name" value="Luciferase-like_sf"/>
</dbReference>
<comment type="caution">
    <text evidence="2">The sequence shown here is derived from an EMBL/GenBank/DDBJ whole genome shotgun (WGS) entry which is preliminary data.</text>
</comment>
<gene>
    <name evidence="2" type="ORF">CFP75_24445</name>
</gene>
<keyword evidence="3" id="KW-1185">Reference proteome</keyword>
<evidence type="ECO:0000259" key="1">
    <source>
        <dbReference type="Pfam" id="PF00296"/>
    </source>
</evidence>
<dbReference type="AlphaFoldDB" id="A0A229RL37"/>
<dbReference type="SUPFAM" id="SSF51679">
    <property type="entry name" value="Bacterial luciferase-like"/>
    <property type="match status" value="1"/>
</dbReference>
<dbReference type="Pfam" id="PF00296">
    <property type="entry name" value="Bac_luciferase"/>
    <property type="match status" value="1"/>
</dbReference>
<reference evidence="2 3" key="1">
    <citation type="submission" date="2017-07" db="EMBL/GenBank/DDBJ databases">
        <title>Amycolatopsis alba DSM 44262 Genome sequencing and assembly.</title>
        <authorList>
            <person name="Kaur N."/>
            <person name="Mayilraj S."/>
        </authorList>
    </citation>
    <scope>NUCLEOTIDE SEQUENCE [LARGE SCALE GENOMIC DNA]</scope>
    <source>
        <strain evidence="2 3">DSM 44262</strain>
    </source>
</reference>
<accession>A0A229RL37</accession>
<protein>
    <submittedName>
        <fullName evidence="2">LLM class flavin-dependent oxidoreductase</fullName>
    </submittedName>
</protein>